<dbReference type="GO" id="GO:0043014">
    <property type="term" value="F:alpha-tubulin binding"/>
    <property type="evidence" value="ECO:0007669"/>
    <property type="project" value="TreeGrafter"/>
</dbReference>
<protein>
    <submittedName>
        <fullName evidence="9">EF-hand domain-containing protein 1</fullName>
    </submittedName>
</protein>
<feature type="compositionally biased region" description="Basic and acidic residues" evidence="7">
    <location>
        <begin position="672"/>
        <end position="685"/>
    </location>
</feature>
<feature type="region of interest" description="Disordered" evidence="7">
    <location>
        <begin position="64"/>
        <end position="105"/>
    </location>
</feature>
<gene>
    <name evidence="9" type="ORF">TSOC_001686</name>
</gene>
<feature type="domain" description="DM10" evidence="8">
    <location>
        <begin position="309"/>
        <end position="416"/>
    </location>
</feature>
<dbReference type="GO" id="GO:0060285">
    <property type="term" value="P:cilium-dependent cell motility"/>
    <property type="evidence" value="ECO:0007669"/>
    <property type="project" value="TreeGrafter"/>
</dbReference>
<comment type="caution">
    <text evidence="9">The sequence shown here is derived from an EMBL/GenBank/DDBJ whole genome shotgun (WGS) entry which is preliminary data.</text>
</comment>
<dbReference type="InterPro" id="IPR040193">
    <property type="entry name" value="EFHC1/EFHC2/EFHB"/>
</dbReference>
<accession>A0A2J8AG10</accession>
<comment type="subcellular location">
    <subcellularLocation>
        <location evidence="1">Cell projection</location>
        <location evidence="1">Cilium</location>
    </subcellularLocation>
    <subcellularLocation>
        <location evidence="2">Cytoplasm</location>
        <location evidence="2">Cytoskeleton</location>
    </subcellularLocation>
</comment>
<evidence type="ECO:0000313" key="10">
    <source>
        <dbReference type="Proteomes" id="UP000236333"/>
    </source>
</evidence>
<sequence length="728" mass="79996">AIKDDGSPLRWPDLRVGREVALYRRSYTLLVADAFSRVCYAEQGQEQPPDRAFPEGPFDQRKALDASRSRAAAAPPARSGPAFTGHPPLPNDDADPANDDARRHSPRGANAVFRVCAVQRSAGAEARDTAVLRFYAAWDNTAVTFGEVLGFSLLYHVEDGTVEVREVHARNSGRDPFPLLLSRGRLPKTLPPVYGRPMSPRSRRLLALEYYDWRDLCLGASVNVYGRSLLLYDCDEATRLWLRQNVPGISEHQLRPIDVDFDPLGPKRPPMAIPPHTSGFGSEEDSLQNVLHLVPRPPPKPYADYLLNWNKVLRFEAAMAPLGPGRSLVGPHDAERRFIVNFHLLDCTLSVWEPKRKNSGMEQGTFLERTRVPHPATGLPYAETDMQVGAILELFGRGFQLLDADAYTMRYMEKECWRFPWADYEQVLAKLTSWIAMYPDDLPDRLRVELRAADPNGLAGGYIGKYQLHAMLSALGSDVAPHEVITLVRTLGADRQGLLAEQLLAALGLAPPYEPSDEEPQVGWRGGTEGSSCFLSLRTRLVSFSVQTPPSLVGPQPYEEPLQEPAPTQPTAPFPASGHKAATARQQQTRHVAWAPHPEGPLSLTRGAAAPATEPHHRGLGPTPGHPRVEPTPTRYQHRAEQQPHRLWGGDTASATSASAYATSSSATSTTSDDRQPRDTSEKGVDAGAAGRGGAGYRPLGVVRQPLSLWQTTNNAYGGVGHANSYRR</sequence>
<dbReference type="GO" id="GO:0000281">
    <property type="term" value="P:mitotic cytokinesis"/>
    <property type="evidence" value="ECO:0007669"/>
    <property type="project" value="TreeGrafter"/>
</dbReference>
<evidence type="ECO:0000256" key="5">
    <source>
        <dbReference type="ARBA" id="ARBA00023212"/>
    </source>
</evidence>
<feature type="domain" description="DM10" evidence="8">
    <location>
        <begin position="128"/>
        <end position="246"/>
    </location>
</feature>
<dbReference type="OrthoDB" id="10255210at2759"/>
<proteinExistence type="predicted"/>
<dbReference type="GO" id="GO:0007052">
    <property type="term" value="P:mitotic spindle organization"/>
    <property type="evidence" value="ECO:0007669"/>
    <property type="project" value="TreeGrafter"/>
</dbReference>
<keyword evidence="4" id="KW-0677">Repeat</keyword>
<evidence type="ECO:0000256" key="1">
    <source>
        <dbReference type="ARBA" id="ARBA00004138"/>
    </source>
</evidence>
<dbReference type="GO" id="GO:0005930">
    <property type="term" value="C:axoneme"/>
    <property type="evidence" value="ECO:0007669"/>
    <property type="project" value="TreeGrafter"/>
</dbReference>
<dbReference type="PANTHER" id="PTHR12086:SF9">
    <property type="entry name" value="EF-HAND DOMAIN-CONTAINING PROTEIN 1"/>
    <property type="match status" value="1"/>
</dbReference>
<dbReference type="Pfam" id="PF06565">
    <property type="entry name" value="DM10_dom"/>
    <property type="match status" value="2"/>
</dbReference>
<dbReference type="Gene3D" id="2.30.29.170">
    <property type="match status" value="2"/>
</dbReference>
<evidence type="ECO:0000259" key="8">
    <source>
        <dbReference type="PROSITE" id="PS51336"/>
    </source>
</evidence>
<dbReference type="EMBL" id="PGGS01000029">
    <property type="protein sequence ID" value="PNH11457.1"/>
    <property type="molecule type" value="Genomic_DNA"/>
</dbReference>
<name>A0A2J8AG10_9CHLO</name>
<dbReference type="SMART" id="SM00676">
    <property type="entry name" value="DM10"/>
    <property type="match status" value="2"/>
</dbReference>
<evidence type="ECO:0000313" key="9">
    <source>
        <dbReference type="EMBL" id="PNH11457.1"/>
    </source>
</evidence>
<keyword evidence="10" id="KW-1185">Reference proteome</keyword>
<dbReference type="PROSITE" id="PS51336">
    <property type="entry name" value="DM10"/>
    <property type="match status" value="3"/>
</dbReference>
<organism evidence="9 10">
    <name type="scientific">Tetrabaena socialis</name>
    <dbReference type="NCBI Taxonomy" id="47790"/>
    <lineage>
        <taxon>Eukaryota</taxon>
        <taxon>Viridiplantae</taxon>
        <taxon>Chlorophyta</taxon>
        <taxon>core chlorophytes</taxon>
        <taxon>Chlorophyceae</taxon>
        <taxon>CS clade</taxon>
        <taxon>Chlamydomonadales</taxon>
        <taxon>Tetrabaenaceae</taxon>
        <taxon>Tetrabaena</taxon>
    </lineage>
</organism>
<reference evidence="9 10" key="1">
    <citation type="journal article" date="2017" name="Mol. Biol. Evol.">
        <title>The 4-celled Tetrabaena socialis nuclear genome reveals the essential components for genetic control of cell number at the origin of multicellularity in the volvocine lineage.</title>
        <authorList>
            <person name="Featherston J."/>
            <person name="Arakaki Y."/>
            <person name="Hanschen E.R."/>
            <person name="Ferris P.J."/>
            <person name="Michod R.E."/>
            <person name="Olson B.J.S.C."/>
            <person name="Nozaki H."/>
            <person name="Durand P.M."/>
        </authorList>
    </citation>
    <scope>NUCLEOTIDE SEQUENCE [LARGE SCALE GENOMIC DNA]</scope>
    <source>
        <strain evidence="9 10">NIES-571</strain>
    </source>
</reference>
<feature type="compositionally biased region" description="Low complexity" evidence="7">
    <location>
        <begin position="69"/>
        <end position="82"/>
    </location>
</feature>
<dbReference type="InterPro" id="IPR006602">
    <property type="entry name" value="DM10_dom"/>
</dbReference>
<feature type="non-terminal residue" evidence="9">
    <location>
        <position position="1"/>
    </location>
</feature>
<keyword evidence="5" id="KW-0206">Cytoskeleton</keyword>
<dbReference type="Proteomes" id="UP000236333">
    <property type="component" value="Unassembled WGS sequence"/>
</dbReference>
<feature type="compositionally biased region" description="Low complexity" evidence="7">
    <location>
        <begin position="652"/>
        <end position="671"/>
    </location>
</feature>
<dbReference type="GO" id="GO:0072686">
    <property type="term" value="C:mitotic spindle"/>
    <property type="evidence" value="ECO:0007669"/>
    <property type="project" value="TreeGrafter"/>
</dbReference>
<feature type="region of interest" description="Disordered" evidence="7">
    <location>
        <begin position="548"/>
        <end position="699"/>
    </location>
</feature>
<evidence type="ECO:0000256" key="6">
    <source>
        <dbReference type="ARBA" id="ARBA00023273"/>
    </source>
</evidence>
<evidence type="ECO:0000256" key="2">
    <source>
        <dbReference type="ARBA" id="ARBA00004245"/>
    </source>
</evidence>
<feature type="domain" description="DM10" evidence="8">
    <location>
        <begin position="1"/>
        <end position="44"/>
    </location>
</feature>
<evidence type="ECO:0000256" key="3">
    <source>
        <dbReference type="ARBA" id="ARBA00022490"/>
    </source>
</evidence>
<dbReference type="PANTHER" id="PTHR12086">
    <property type="entry name" value="EF-HAND DOMAIN C-TERMINAL CONTAINING PROTEIN"/>
    <property type="match status" value="1"/>
</dbReference>
<keyword evidence="3" id="KW-0963">Cytoplasm</keyword>
<dbReference type="AlphaFoldDB" id="A0A2J8AG10"/>
<evidence type="ECO:0000256" key="7">
    <source>
        <dbReference type="SAM" id="MobiDB-lite"/>
    </source>
</evidence>
<evidence type="ECO:0000256" key="4">
    <source>
        <dbReference type="ARBA" id="ARBA00022737"/>
    </source>
</evidence>
<keyword evidence="6" id="KW-0966">Cell projection</keyword>